<dbReference type="CDD" id="cd08071">
    <property type="entry name" value="MPN_DUF2466"/>
    <property type="match status" value="1"/>
</dbReference>
<name>A0A3N5B190_9THEO</name>
<evidence type="ECO:0000256" key="1">
    <source>
        <dbReference type="ARBA" id="ARBA00010243"/>
    </source>
</evidence>
<dbReference type="Proteomes" id="UP000282654">
    <property type="component" value="Unassembled WGS sequence"/>
</dbReference>
<dbReference type="NCBIfam" id="TIGR00608">
    <property type="entry name" value="radc"/>
    <property type="match status" value="1"/>
</dbReference>
<keyword evidence="4" id="KW-0378">Hydrolase</keyword>
<dbReference type="InterPro" id="IPR046778">
    <property type="entry name" value="UPF0758_N"/>
</dbReference>
<accession>A0A3N5B190</accession>
<comment type="similarity">
    <text evidence="1 7">Belongs to the UPF0758 family.</text>
</comment>
<dbReference type="EMBL" id="RKRE01000001">
    <property type="protein sequence ID" value="RPF49390.1"/>
    <property type="molecule type" value="Genomic_DNA"/>
</dbReference>
<evidence type="ECO:0000313" key="10">
    <source>
        <dbReference type="Proteomes" id="UP000282654"/>
    </source>
</evidence>
<dbReference type="InterPro" id="IPR020891">
    <property type="entry name" value="UPF0758_CS"/>
</dbReference>
<dbReference type="InterPro" id="IPR010994">
    <property type="entry name" value="RuvA_2-like"/>
</dbReference>
<dbReference type="GO" id="GO:0006508">
    <property type="term" value="P:proteolysis"/>
    <property type="evidence" value="ECO:0007669"/>
    <property type="project" value="UniProtKB-KW"/>
</dbReference>
<evidence type="ECO:0000256" key="6">
    <source>
        <dbReference type="ARBA" id="ARBA00023049"/>
    </source>
</evidence>
<dbReference type="InterPro" id="IPR037518">
    <property type="entry name" value="MPN"/>
</dbReference>
<evidence type="ECO:0000256" key="3">
    <source>
        <dbReference type="ARBA" id="ARBA00022723"/>
    </source>
</evidence>
<feature type="domain" description="MPN" evidence="8">
    <location>
        <begin position="111"/>
        <end position="233"/>
    </location>
</feature>
<dbReference type="NCBIfam" id="NF000642">
    <property type="entry name" value="PRK00024.1"/>
    <property type="match status" value="1"/>
</dbReference>
<evidence type="ECO:0000313" key="9">
    <source>
        <dbReference type="EMBL" id="RPF49390.1"/>
    </source>
</evidence>
<dbReference type="OrthoDB" id="9804482at2"/>
<gene>
    <name evidence="9" type="ORF">EDD75_0198</name>
</gene>
<dbReference type="Pfam" id="PF20582">
    <property type="entry name" value="UPF0758_N"/>
    <property type="match status" value="1"/>
</dbReference>
<keyword evidence="5" id="KW-0862">Zinc</keyword>
<proteinExistence type="inferred from homology"/>
<keyword evidence="10" id="KW-1185">Reference proteome</keyword>
<dbReference type="PROSITE" id="PS50249">
    <property type="entry name" value="MPN"/>
    <property type="match status" value="1"/>
</dbReference>
<keyword evidence="2" id="KW-0645">Protease</keyword>
<keyword evidence="6" id="KW-0482">Metalloprotease</keyword>
<organism evidence="9 10">
    <name type="scientific">Thermodesulfitimonas autotrophica</name>
    <dbReference type="NCBI Taxonomy" id="1894989"/>
    <lineage>
        <taxon>Bacteria</taxon>
        <taxon>Bacillati</taxon>
        <taxon>Bacillota</taxon>
        <taxon>Clostridia</taxon>
        <taxon>Thermoanaerobacterales</taxon>
        <taxon>Thermoanaerobacteraceae</taxon>
        <taxon>Thermodesulfitimonas</taxon>
    </lineage>
</organism>
<dbReference type="RefSeq" id="WP_123926741.1">
    <property type="nucleotide sequence ID" value="NZ_RKRE01000001.1"/>
</dbReference>
<evidence type="ECO:0000256" key="5">
    <source>
        <dbReference type="ARBA" id="ARBA00022833"/>
    </source>
</evidence>
<dbReference type="PROSITE" id="PS01302">
    <property type="entry name" value="UPF0758"/>
    <property type="match status" value="1"/>
</dbReference>
<dbReference type="InterPro" id="IPR025657">
    <property type="entry name" value="RadC_JAB"/>
</dbReference>
<reference evidence="9 10" key="1">
    <citation type="submission" date="2018-11" db="EMBL/GenBank/DDBJ databases">
        <title>Genomic Encyclopedia of Type Strains, Phase IV (KMG-IV): sequencing the most valuable type-strain genomes for metagenomic binning, comparative biology and taxonomic classification.</title>
        <authorList>
            <person name="Goeker M."/>
        </authorList>
    </citation>
    <scope>NUCLEOTIDE SEQUENCE [LARGE SCALE GENOMIC DNA]</scope>
    <source>
        <strain evidence="9 10">DSM 102936</strain>
    </source>
</reference>
<evidence type="ECO:0000256" key="2">
    <source>
        <dbReference type="ARBA" id="ARBA00022670"/>
    </source>
</evidence>
<dbReference type="Gene3D" id="3.40.140.10">
    <property type="entry name" value="Cytidine Deaminase, domain 2"/>
    <property type="match status" value="1"/>
</dbReference>
<dbReference type="GO" id="GO:0008237">
    <property type="term" value="F:metallopeptidase activity"/>
    <property type="evidence" value="ECO:0007669"/>
    <property type="project" value="UniProtKB-KW"/>
</dbReference>
<dbReference type="GO" id="GO:0046872">
    <property type="term" value="F:metal ion binding"/>
    <property type="evidence" value="ECO:0007669"/>
    <property type="project" value="UniProtKB-KW"/>
</dbReference>
<dbReference type="InterPro" id="IPR001405">
    <property type="entry name" value="UPF0758"/>
</dbReference>
<dbReference type="AlphaFoldDB" id="A0A3N5B190"/>
<evidence type="ECO:0000256" key="4">
    <source>
        <dbReference type="ARBA" id="ARBA00022801"/>
    </source>
</evidence>
<sequence>MASRKKQYVRAIVNWPKDDRPREKLLKHGAHMLSNAELLAILIRTGVKGSSAVDLGRELLQKFKTLRQMSACDIAAFRQIKGLSTAKIAQIKAAVELGRRMMSEERALGRTIRSSSDVIDFLTPLLRDLKHEVFKAILIDQGNRVIDVVDIDEGDVTKAHPSIRKIMLCAAQAYATGLITVHNHPSGDPTPSEQDKLLTRDLVVAGRVMEIRVFDHLIIGDGRYFSFADEGLIEEYERQALILNP</sequence>
<keyword evidence="3" id="KW-0479">Metal-binding</keyword>
<evidence type="ECO:0000256" key="7">
    <source>
        <dbReference type="RuleBase" id="RU003797"/>
    </source>
</evidence>
<evidence type="ECO:0000259" key="8">
    <source>
        <dbReference type="PROSITE" id="PS50249"/>
    </source>
</evidence>
<dbReference type="Pfam" id="PF04002">
    <property type="entry name" value="RadC"/>
    <property type="match status" value="1"/>
</dbReference>
<dbReference type="PANTHER" id="PTHR30471:SF3">
    <property type="entry name" value="UPF0758 PROTEIN YEES-RELATED"/>
    <property type="match status" value="1"/>
</dbReference>
<dbReference type="SUPFAM" id="SSF47781">
    <property type="entry name" value="RuvA domain 2-like"/>
    <property type="match status" value="1"/>
</dbReference>
<protein>
    <submittedName>
        <fullName evidence="9">DNA repair protein RadC</fullName>
    </submittedName>
</protein>
<dbReference type="PANTHER" id="PTHR30471">
    <property type="entry name" value="DNA REPAIR PROTEIN RADC"/>
    <property type="match status" value="1"/>
</dbReference>
<comment type="caution">
    <text evidence="9">The sequence shown here is derived from an EMBL/GenBank/DDBJ whole genome shotgun (WGS) entry which is preliminary data.</text>
</comment>